<protein>
    <recommendedName>
        <fullName evidence="8">Thioredoxin domain-containing protein</fullName>
    </recommendedName>
</protein>
<proteinExistence type="predicted"/>
<feature type="domain" description="Thioredoxin" evidence="8">
    <location>
        <begin position="82"/>
        <end position="220"/>
    </location>
</feature>
<keyword evidence="5" id="KW-0676">Redox-active center</keyword>
<dbReference type="EMBL" id="BSUO01000001">
    <property type="protein sequence ID" value="GMA42312.1"/>
    <property type="molecule type" value="Genomic_DNA"/>
</dbReference>
<evidence type="ECO:0000256" key="1">
    <source>
        <dbReference type="ARBA" id="ARBA00004196"/>
    </source>
</evidence>
<dbReference type="PANTHER" id="PTHR42852:SF6">
    <property type="entry name" value="THIOL:DISULFIDE INTERCHANGE PROTEIN DSBE"/>
    <property type="match status" value="1"/>
</dbReference>
<evidence type="ECO:0000256" key="7">
    <source>
        <dbReference type="SAM" id="Phobius"/>
    </source>
</evidence>
<dbReference type="CDD" id="cd02966">
    <property type="entry name" value="TlpA_like_family"/>
    <property type="match status" value="1"/>
</dbReference>
<feature type="compositionally biased region" description="Basic and acidic residues" evidence="6">
    <location>
        <begin position="1"/>
        <end position="11"/>
    </location>
</feature>
<evidence type="ECO:0000256" key="5">
    <source>
        <dbReference type="ARBA" id="ARBA00023284"/>
    </source>
</evidence>
<evidence type="ECO:0000313" key="10">
    <source>
        <dbReference type="Proteomes" id="UP001157126"/>
    </source>
</evidence>
<keyword evidence="4" id="KW-1015">Disulfide bond</keyword>
<feature type="transmembrane region" description="Helical" evidence="7">
    <location>
        <begin position="37"/>
        <end position="57"/>
    </location>
</feature>
<keyword evidence="7" id="KW-1133">Transmembrane helix</keyword>
<dbReference type="InterPro" id="IPR000866">
    <property type="entry name" value="AhpC/TSA"/>
</dbReference>
<keyword evidence="3" id="KW-0735">Signal-anchor</keyword>
<organism evidence="9 10">
    <name type="scientific">Mobilicoccus caccae</name>
    <dbReference type="NCBI Taxonomy" id="1859295"/>
    <lineage>
        <taxon>Bacteria</taxon>
        <taxon>Bacillati</taxon>
        <taxon>Actinomycetota</taxon>
        <taxon>Actinomycetes</taxon>
        <taxon>Micrococcales</taxon>
        <taxon>Dermatophilaceae</taxon>
        <taxon>Mobilicoccus</taxon>
    </lineage>
</organism>
<keyword evidence="10" id="KW-1185">Reference proteome</keyword>
<evidence type="ECO:0000259" key="8">
    <source>
        <dbReference type="PROSITE" id="PS51352"/>
    </source>
</evidence>
<evidence type="ECO:0000256" key="3">
    <source>
        <dbReference type="ARBA" id="ARBA00022968"/>
    </source>
</evidence>
<dbReference type="Proteomes" id="UP001157126">
    <property type="component" value="Unassembled WGS sequence"/>
</dbReference>
<evidence type="ECO:0000313" key="9">
    <source>
        <dbReference type="EMBL" id="GMA42312.1"/>
    </source>
</evidence>
<name>A0ABQ6IWJ2_9MICO</name>
<dbReference type="InterPro" id="IPR050553">
    <property type="entry name" value="Thioredoxin_ResA/DsbE_sf"/>
</dbReference>
<keyword evidence="2" id="KW-0201">Cytochrome c-type biogenesis</keyword>
<keyword evidence="7" id="KW-0472">Membrane</keyword>
<dbReference type="InterPro" id="IPR036249">
    <property type="entry name" value="Thioredoxin-like_sf"/>
</dbReference>
<reference evidence="10" key="1">
    <citation type="journal article" date="2019" name="Int. J. Syst. Evol. Microbiol.">
        <title>The Global Catalogue of Microorganisms (GCM) 10K type strain sequencing project: providing services to taxonomists for standard genome sequencing and annotation.</title>
        <authorList>
            <consortium name="The Broad Institute Genomics Platform"/>
            <consortium name="The Broad Institute Genome Sequencing Center for Infectious Disease"/>
            <person name="Wu L."/>
            <person name="Ma J."/>
        </authorList>
    </citation>
    <scope>NUCLEOTIDE SEQUENCE [LARGE SCALE GENOMIC DNA]</scope>
    <source>
        <strain evidence="10">NBRC 113072</strain>
    </source>
</reference>
<sequence length="220" mass="23507">MKTDEQRREPSGRGSTSADGNGSRTPDWRERLRTSRFGTIGVLVVTTLLVMVGAWFAQKPSGSAEGDVTAVSVTGEQLGPPPAVGAPAQDFTARTLDGKEVRLSDYKGRPVWLLFGATWCSSCRAEVADVEAAYQQAKDAGVEIISLYLSEDAGTVQDYTSGTGLSYLHVPDPRTDVASAYRVMGIPAHYFVDKEGKIASIDIGALDRSTMDEKLASITG</sequence>
<dbReference type="PROSITE" id="PS51352">
    <property type="entry name" value="THIOREDOXIN_2"/>
    <property type="match status" value="1"/>
</dbReference>
<evidence type="ECO:0000256" key="6">
    <source>
        <dbReference type="SAM" id="MobiDB-lite"/>
    </source>
</evidence>
<dbReference type="RefSeq" id="WP_284305749.1">
    <property type="nucleotide sequence ID" value="NZ_BSUO01000001.1"/>
</dbReference>
<evidence type="ECO:0000256" key="2">
    <source>
        <dbReference type="ARBA" id="ARBA00022748"/>
    </source>
</evidence>
<accession>A0ABQ6IWJ2</accession>
<feature type="region of interest" description="Disordered" evidence="6">
    <location>
        <begin position="1"/>
        <end position="30"/>
    </location>
</feature>
<keyword evidence="7" id="KW-0812">Transmembrane</keyword>
<dbReference type="Pfam" id="PF00578">
    <property type="entry name" value="AhpC-TSA"/>
    <property type="match status" value="1"/>
</dbReference>
<evidence type="ECO:0000256" key="4">
    <source>
        <dbReference type="ARBA" id="ARBA00023157"/>
    </source>
</evidence>
<feature type="compositionally biased region" description="Polar residues" evidence="6">
    <location>
        <begin position="13"/>
        <end position="24"/>
    </location>
</feature>
<dbReference type="PANTHER" id="PTHR42852">
    <property type="entry name" value="THIOL:DISULFIDE INTERCHANGE PROTEIN DSBE"/>
    <property type="match status" value="1"/>
</dbReference>
<comment type="subcellular location">
    <subcellularLocation>
        <location evidence="1">Cell envelope</location>
    </subcellularLocation>
</comment>
<gene>
    <name evidence="9" type="ORF">GCM10025883_43570</name>
</gene>
<comment type="caution">
    <text evidence="9">The sequence shown here is derived from an EMBL/GenBank/DDBJ whole genome shotgun (WGS) entry which is preliminary data.</text>
</comment>
<dbReference type="SUPFAM" id="SSF52833">
    <property type="entry name" value="Thioredoxin-like"/>
    <property type="match status" value="1"/>
</dbReference>
<dbReference type="Gene3D" id="3.40.30.10">
    <property type="entry name" value="Glutaredoxin"/>
    <property type="match status" value="1"/>
</dbReference>
<dbReference type="InterPro" id="IPR013766">
    <property type="entry name" value="Thioredoxin_domain"/>
</dbReference>